<protein>
    <submittedName>
        <fullName evidence="2">Uncharacterized protein</fullName>
    </submittedName>
</protein>
<dbReference type="AlphaFoldDB" id="A0A182R0D8"/>
<evidence type="ECO:0000313" key="3">
    <source>
        <dbReference type="Proteomes" id="UP000075886"/>
    </source>
</evidence>
<keyword evidence="1" id="KW-0812">Transmembrane</keyword>
<keyword evidence="1" id="KW-0472">Membrane</keyword>
<accession>A0A182R0D8</accession>
<dbReference type="VEuPathDB" id="VectorBase:AFAF020479"/>
<dbReference type="EnsemblMetazoa" id="AFAF020479-RA">
    <property type="protein sequence ID" value="AFAF020479-PA"/>
    <property type="gene ID" value="AFAF020479"/>
</dbReference>
<sequence length="127" mass="13695">MAHRASAVRELLPKHFLTATTNAEGAKELERSRFSARLHLSHAESPGRPKTGTGEYHPVPGSIVNIVKAKRLAASCHCNGRNPSVQTADAPAHISIGAFLLFLCAMFGYFGAAVVSKRSCPCFFEFP</sequence>
<evidence type="ECO:0000313" key="2">
    <source>
        <dbReference type="EnsemblMetazoa" id="AFAF020479-PA"/>
    </source>
</evidence>
<proteinExistence type="predicted"/>
<dbReference type="Proteomes" id="UP000075886">
    <property type="component" value="Unassembled WGS sequence"/>
</dbReference>
<keyword evidence="1" id="KW-1133">Transmembrane helix</keyword>
<evidence type="ECO:0000256" key="1">
    <source>
        <dbReference type="SAM" id="Phobius"/>
    </source>
</evidence>
<feature type="transmembrane region" description="Helical" evidence="1">
    <location>
        <begin position="92"/>
        <end position="115"/>
    </location>
</feature>
<reference evidence="2" key="2">
    <citation type="submission" date="2020-05" db="UniProtKB">
        <authorList>
            <consortium name="EnsemblMetazoa"/>
        </authorList>
    </citation>
    <scope>IDENTIFICATION</scope>
    <source>
        <strain evidence="2">FAR1</strain>
    </source>
</reference>
<name>A0A182R0D8_9DIPT</name>
<organism evidence="2 3">
    <name type="scientific">Anopheles farauti</name>
    <dbReference type="NCBI Taxonomy" id="69004"/>
    <lineage>
        <taxon>Eukaryota</taxon>
        <taxon>Metazoa</taxon>
        <taxon>Ecdysozoa</taxon>
        <taxon>Arthropoda</taxon>
        <taxon>Hexapoda</taxon>
        <taxon>Insecta</taxon>
        <taxon>Pterygota</taxon>
        <taxon>Neoptera</taxon>
        <taxon>Endopterygota</taxon>
        <taxon>Diptera</taxon>
        <taxon>Nematocera</taxon>
        <taxon>Culicoidea</taxon>
        <taxon>Culicidae</taxon>
        <taxon>Anophelinae</taxon>
        <taxon>Anopheles</taxon>
    </lineage>
</organism>
<dbReference type="EMBL" id="AXCN02001124">
    <property type="status" value="NOT_ANNOTATED_CDS"/>
    <property type="molecule type" value="Genomic_DNA"/>
</dbReference>
<keyword evidence="3" id="KW-1185">Reference proteome</keyword>
<reference evidence="3" key="1">
    <citation type="submission" date="2014-01" db="EMBL/GenBank/DDBJ databases">
        <title>The Genome Sequence of Anopheles farauti FAR1 (V2).</title>
        <authorList>
            <consortium name="The Broad Institute Genomics Platform"/>
            <person name="Neafsey D.E."/>
            <person name="Besansky N."/>
            <person name="Howell P."/>
            <person name="Walton C."/>
            <person name="Young S.K."/>
            <person name="Zeng Q."/>
            <person name="Gargeya S."/>
            <person name="Fitzgerald M."/>
            <person name="Haas B."/>
            <person name="Abouelleil A."/>
            <person name="Allen A.W."/>
            <person name="Alvarado L."/>
            <person name="Arachchi H.M."/>
            <person name="Berlin A.M."/>
            <person name="Chapman S.B."/>
            <person name="Gainer-Dewar J."/>
            <person name="Goldberg J."/>
            <person name="Griggs A."/>
            <person name="Gujja S."/>
            <person name="Hansen M."/>
            <person name="Howarth C."/>
            <person name="Imamovic A."/>
            <person name="Ireland A."/>
            <person name="Larimer J."/>
            <person name="McCowan C."/>
            <person name="Murphy C."/>
            <person name="Pearson M."/>
            <person name="Poon T.W."/>
            <person name="Priest M."/>
            <person name="Roberts A."/>
            <person name="Saif S."/>
            <person name="Shea T."/>
            <person name="Sisk P."/>
            <person name="Sykes S."/>
            <person name="Wortman J."/>
            <person name="Nusbaum C."/>
            <person name="Birren B."/>
        </authorList>
    </citation>
    <scope>NUCLEOTIDE SEQUENCE [LARGE SCALE GENOMIC DNA]</scope>
    <source>
        <strain evidence="3">FAR1</strain>
    </source>
</reference>